<evidence type="ECO:0000256" key="2">
    <source>
        <dbReference type="ARBA" id="ARBA00007862"/>
    </source>
</evidence>
<gene>
    <name evidence="8" type="primary">hflC</name>
    <name evidence="8" type="ordered locus">BMS_3266</name>
</gene>
<organism evidence="8 9">
    <name type="scientific">Halobacteriovorax marinus (strain ATCC BAA-682 / DSM 15412 / SJ)</name>
    <name type="common">Bacteriovorax marinus</name>
    <dbReference type="NCBI Taxonomy" id="862908"/>
    <lineage>
        <taxon>Bacteria</taxon>
        <taxon>Pseudomonadati</taxon>
        <taxon>Bdellovibrionota</taxon>
        <taxon>Bacteriovoracia</taxon>
        <taxon>Bacteriovoracales</taxon>
        <taxon>Halobacteriovoraceae</taxon>
        <taxon>Halobacteriovorax</taxon>
    </lineage>
</organism>
<dbReference type="eggNOG" id="COG0330">
    <property type="taxonomic scope" value="Bacteria"/>
</dbReference>
<dbReference type="PANTHER" id="PTHR42911:SF1">
    <property type="entry name" value="MODULATOR OF FTSH PROTEASE HFLC"/>
    <property type="match status" value="1"/>
</dbReference>
<dbReference type="CDD" id="cd03405">
    <property type="entry name" value="SPFH_HflC"/>
    <property type="match status" value="1"/>
</dbReference>
<dbReference type="PANTHER" id="PTHR42911">
    <property type="entry name" value="MODULATOR OF FTSH PROTEASE HFLC"/>
    <property type="match status" value="1"/>
</dbReference>
<keyword evidence="3" id="KW-0812">Transmembrane</keyword>
<proteinExistence type="inferred from homology"/>
<dbReference type="HOGENOM" id="CLU_059167_1_1_7"/>
<evidence type="ECO:0000313" key="9">
    <source>
        <dbReference type="Proteomes" id="UP000008963"/>
    </source>
</evidence>
<keyword evidence="5" id="KW-0472">Membrane</keyword>
<dbReference type="GO" id="GO:0016020">
    <property type="term" value="C:membrane"/>
    <property type="evidence" value="ECO:0007669"/>
    <property type="project" value="UniProtKB-SubCell"/>
</dbReference>
<dbReference type="NCBIfam" id="TIGR01932">
    <property type="entry name" value="hflC"/>
    <property type="match status" value="1"/>
</dbReference>
<evidence type="ECO:0000256" key="1">
    <source>
        <dbReference type="ARBA" id="ARBA00004167"/>
    </source>
</evidence>
<dbReference type="EMBL" id="FQ312005">
    <property type="protein sequence ID" value="CBW28014.1"/>
    <property type="molecule type" value="Genomic_DNA"/>
</dbReference>
<evidence type="ECO:0000256" key="6">
    <source>
        <dbReference type="PIRNR" id="PIRNR005651"/>
    </source>
</evidence>
<dbReference type="SUPFAM" id="SSF117892">
    <property type="entry name" value="Band 7/SPFH domain"/>
    <property type="match status" value="2"/>
</dbReference>
<sequence length="325" mass="37209">MKSKFIAPIVIILFITAVLAKSSLFILHEGRQAIITEFGKPVGEPKTEAGLHFKKPFVQEVRYVDKRILSWDGLPNQIPTKDKKFIKVDTTARYRIIDALKFIQTVRNKSGAKARLDTILDSATRNIISSHNLVESVRNTNAIIDKIKKEKAEIAEKIKNGENYVEEGVTGEIEKIYTGREQLSQLIVEKADQELRAFGIELIDVQLRRISYEQSVEKKVYERMISERQRIAQKIRSIGSGEKAKIEGRLQRDLRRIQSEAYRKAQKIRGEGDAKAAAIYSKAFNKGPKFYEFIKSMEVYQSSLKDKTNFIISSDSEFLKHLKGR</sequence>
<keyword evidence="4" id="KW-1133">Transmembrane helix</keyword>
<evidence type="ECO:0000256" key="4">
    <source>
        <dbReference type="ARBA" id="ARBA00022989"/>
    </source>
</evidence>
<dbReference type="SMART" id="SM00244">
    <property type="entry name" value="PHB"/>
    <property type="match status" value="1"/>
</dbReference>
<dbReference type="STRING" id="862908.BMS_3266"/>
<comment type="similarity">
    <text evidence="2 6">Belongs to the band 7/mec-2 family. HflC subfamily.</text>
</comment>
<name>E1X0I8_HALMS</name>
<accession>E1X0I8</accession>
<dbReference type="OrthoDB" id="9812991at2"/>
<evidence type="ECO:0000259" key="7">
    <source>
        <dbReference type="SMART" id="SM00244"/>
    </source>
</evidence>
<dbReference type="MEROPS" id="I87.001"/>
<dbReference type="PIRSF" id="PIRSF005651">
    <property type="entry name" value="HflC"/>
    <property type="match status" value="1"/>
</dbReference>
<evidence type="ECO:0000313" key="8">
    <source>
        <dbReference type="EMBL" id="CBW28014.1"/>
    </source>
</evidence>
<dbReference type="RefSeq" id="WP_014245784.1">
    <property type="nucleotide sequence ID" value="NC_016620.1"/>
</dbReference>
<dbReference type="PATRIC" id="fig|862908.3.peg.3120"/>
<dbReference type="Pfam" id="PF01145">
    <property type="entry name" value="Band_7"/>
    <property type="match status" value="2"/>
</dbReference>
<dbReference type="InterPro" id="IPR001107">
    <property type="entry name" value="Band_7"/>
</dbReference>
<keyword evidence="9" id="KW-1185">Reference proteome</keyword>
<dbReference type="AlphaFoldDB" id="E1X0I8"/>
<protein>
    <recommendedName>
        <fullName evidence="6">Protein HflC</fullName>
    </recommendedName>
</protein>
<evidence type="ECO:0000256" key="5">
    <source>
        <dbReference type="ARBA" id="ARBA00023136"/>
    </source>
</evidence>
<dbReference type="KEGG" id="bmx:BMS_3266"/>
<dbReference type="InterPro" id="IPR036013">
    <property type="entry name" value="Band_7/SPFH_dom_sf"/>
</dbReference>
<dbReference type="Gene3D" id="3.30.479.30">
    <property type="entry name" value="Band 7 domain"/>
    <property type="match status" value="2"/>
</dbReference>
<comment type="subcellular location">
    <subcellularLocation>
        <location evidence="1">Membrane</location>
        <topology evidence="1">Single-pass membrane protein</topology>
    </subcellularLocation>
</comment>
<dbReference type="Proteomes" id="UP000008963">
    <property type="component" value="Chromosome"/>
</dbReference>
<feature type="domain" description="Band 7" evidence="7">
    <location>
        <begin position="22"/>
        <end position="224"/>
    </location>
</feature>
<reference evidence="9" key="1">
    <citation type="journal article" date="2013" name="ISME J.">
        <title>A small predatory core genome in the divergent marine Bacteriovorax marinus SJ and the terrestrial Bdellovibrio bacteriovorus.</title>
        <authorList>
            <person name="Crossman L.C."/>
            <person name="Chen H."/>
            <person name="Cerdeno-Tarraga A.M."/>
            <person name="Brooks K."/>
            <person name="Quail M.A."/>
            <person name="Pineiro S.A."/>
            <person name="Hobley L."/>
            <person name="Sockett R.E."/>
            <person name="Bentley S.D."/>
            <person name="Parkhill J."/>
            <person name="Williams H.N."/>
            <person name="Stine O.C."/>
        </authorList>
    </citation>
    <scope>NUCLEOTIDE SEQUENCE [LARGE SCALE GENOMIC DNA]</scope>
    <source>
        <strain evidence="9">ATCC BAA-682 / DSM 15412 / SJ</strain>
    </source>
</reference>
<comment type="function">
    <text evidence="6">HflC and HflK could regulate a protease.</text>
</comment>
<dbReference type="InterPro" id="IPR010200">
    <property type="entry name" value="HflC"/>
</dbReference>
<evidence type="ECO:0000256" key="3">
    <source>
        <dbReference type="ARBA" id="ARBA00022692"/>
    </source>
</evidence>